<protein>
    <submittedName>
        <fullName evidence="2">Sensor domain CHASE-containing protein</fullName>
    </submittedName>
</protein>
<organism evidence="2 3">
    <name type="scientific">Priestia iocasae</name>
    <dbReference type="NCBI Taxonomy" id="2291674"/>
    <lineage>
        <taxon>Bacteria</taxon>
        <taxon>Bacillati</taxon>
        <taxon>Bacillota</taxon>
        <taxon>Bacilli</taxon>
        <taxon>Bacillales</taxon>
        <taxon>Bacillaceae</taxon>
        <taxon>Priestia</taxon>
    </lineage>
</organism>
<comment type="caution">
    <text evidence="2">The sequence shown here is derived from an EMBL/GenBank/DDBJ whole genome shotgun (WGS) entry which is preliminary data.</text>
</comment>
<evidence type="ECO:0000313" key="3">
    <source>
        <dbReference type="Proteomes" id="UP000809829"/>
    </source>
</evidence>
<dbReference type="Proteomes" id="UP000809829">
    <property type="component" value="Unassembled WGS sequence"/>
</dbReference>
<keyword evidence="1" id="KW-1133">Transmembrane helix</keyword>
<accession>A0ABS2QUC4</accession>
<evidence type="ECO:0000256" key="1">
    <source>
        <dbReference type="SAM" id="Phobius"/>
    </source>
</evidence>
<dbReference type="EMBL" id="JAFBFC010000003">
    <property type="protein sequence ID" value="MBM7703089.1"/>
    <property type="molecule type" value="Genomic_DNA"/>
</dbReference>
<dbReference type="NCBIfam" id="NF040516">
    <property type="entry name" value="CapE_47_fam"/>
    <property type="match status" value="1"/>
</dbReference>
<name>A0ABS2QUC4_9BACI</name>
<proteinExistence type="predicted"/>
<keyword evidence="3" id="KW-1185">Reference proteome</keyword>
<feature type="transmembrane region" description="Helical" evidence="1">
    <location>
        <begin position="7"/>
        <end position="27"/>
    </location>
</feature>
<sequence>MVALKRAVGAIVPVVIVGGLVVTLGALKHSDTLSPVEEQKIERNIQLVEQAAQQKVQEAKQTVQNQQPVQTQPKEGK</sequence>
<gene>
    <name evidence="2" type="ORF">JOC83_001936</name>
</gene>
<keyword evidence="1" id="KW-0472">Membrane</keyword>
<dbReference type="Pfam" id="PF26359">
    <property type="entry name" value="YwtC"/>
    <property type="match status" value="1"/>
</dbReference>
<keyword evidence="1" id="KW-0812">Transmembrane</keyword>
<dbReference type="InterPro" id="IPR058890">
    <property type="entry name" value="YwtC-like"/>
</dbReference>
<dbReference type="RefSeq" id="WP_205187269.1">
    <property type="nucleotide sequence ID" value="NZ_JAFBFC010000003.1"/>
</dbReference>
<reference evidence="2 3" key="1">
    <citation type="submission" date="2021-01" db="EMBL/GenBank/DDBJ databases">
        <title>Genomic Encyclopedia of Type Strains, Phase IV (KMG-IV): sequencing the most valuable type-strain genomes for metagenomic binning, comparative biology and taxonomic classification.</title>
        <authorList>
            <person name="Goeker M."/>
        </authorList>
    </citation>
    <scope>NUCLEOTIDE SEQUENCE [LARGE SCALE GENOMIC DNA]</scope>
    <source>
        <strain evidence="2 3">DSM 104297</strain>
    </source>
</reference>
<evidence type="ECO:0000313" key="2">
    <source>
        <dbReference type="EMBL" id="MBM7703089.1"/>
    </source>
</evidence>